<name>A0A9J5W732_SOLCO</name>
<sequence length="105" mass="11388">MMFSVHASILIGTASISIDATSISTSAASIKCFLSSHRLHKVTEEAQHLKKLIQDYIASFIKVGDKGIDEKFKKRSEIGKMALISEKGGSLHTGGAISLVTRRKE</sequence>
<organism evidence="1 2">
    <name type="scientific">Solanum commersonii</name>
    <name type="common">Commerson's wild potato</name>
    <name type="synonym">Commerson's nightshade</name>
    <dbReference type="NCBI Taxonomy" id="4109"/>
    <lineage>
        <taxon>Eukaryota</taxon>
        <taxon>Viridiplantae</taxon>
        <taxon>Streptophyta</taxon>
        <taxon>Embryophyta</taxon>
        <taxon>Tracheophyta</taxon>
        <taxon>Spermatophyta</taxon>
        <taxon>Magnoliopsida</taxon>
        <taxon>eudicotyledons</taxon>
        <taxon>Gunneridae</taxon>
        <taxon>Pentapetalae</taxon>
        <taxon>asterids</taxon>
        <taxon>lamiids</taxon>
        <taxon>Solanales</taxon>
        <taxon>Solanaceae</taxon>
        <taxon>Solanoideae</taxon>
        <taxon>Solaneae</taxon>
        <taxon>Solanum</taxon>
    </lineage>
</organism>
<proteinExistence type="predicted"/>
<dbReference type="OrthoDB" id="10581543at2759"/>
<evidence type="ECO:0000313" key="2">
    <source>
        <dbReference type="Proteomes" id="UP000824120"/>
    </source>
</evidence>
<dbReference type="AlphaFoldDB" id="A0A9J5W732"/>
<protein>
    <submittedName>
        <fullName evidence="1">Uncharacterized protein</fullName>
    </submittedName>
</protein>
<dbReference type="EMBL" id="JACXVP010000012">
    <property type="protein sequence ID" value="KAG5570846.1"/>
    <property type="molecule type" value="Genomic_DNA"/>
</dbReference>
<dbReference type="Proteomes" id="UP000824120">
    <property type="component" value="Chromosome 12"/>
</dbReference>
<accession>A0A9J5W732</accession>
<comment type="caution">
    <text evidence="1">The sequence shown here is derived from an EMBL/GenBank/DDBJ whole genome shotgun (WGS) entry which is preliminary data.</text>
</comment>
<evidence type="ECO:0000313" key="1">
    <source>
        <dbReference type="EMBL" id="KAG5570846.1"/>
    </source>
</evidence>
<keyword evidence="2" id="KW-1185">Reference proteome</keyword>
<gene>
    <name evidence="1" type="ORF">H5410_060612</name>
</gene>
<reference evidence="1 2" key="1">
    <citation type="submission" date="2020-09" db="EMBL/GenBank/DDBJ databases">
        <title>De no assembly of potato wild relative species, Solanum commersonii.</title>
        <authorList>
            <person name="Cho K."/>
        </authorList>
    </citation>
    <scope>NUCLEOTIDE SEQUENCE [LARGE SCALE GENOMIC DNA]</scope>
    <source>
        <strain evidence="1">LZ3.2</strain>
        <tissue evidence="1">Leaf</tissue>
    </source>
</reference>